<gene>
    <name evidence="4" type="ORF">STAS_33241</name>
</gene>
<dbReference type="SUPFAM" id="SSF57667">
    <property type="entry name" value="beta-beta-alpha zinc fingers"/>
    <property type="match status" value="2"/>
</dbReference>
<dbReference type="Gene3D" id="3.30.160.60">
    <property type="entry name" value="Classic Zinc Finger"/>
    <property type="match status" value="2"/>
</dbReference>
<dbReference type="GO" id="GO:0003676">
    <property type="term" value="F:nucleic acid binding"/>
    <property type="evidence" value="ECO:0007669"/>
    <property type="project" value="InterPro"/>
</dbReference>
<dbReference type="GO" id="GO:0016020">
    <property type="term" value="C:membrane"/>
    <property type="evidence" value="ECO:0007669"/>
    <property type="project" value="UniProtKB-SubCell"/>
</dbReference>
<feature type="region of interest" description="Disordered" evidence="2">
    <location>
        <begin position="152"/>
        <end position="187"/>
    </location>
</feature>
<dbReference type="EMBL" id="BKCP01011959">
    <property type="protein sequence ID" value="GER55580.1"/>
    <property type="molecule type" value="Genomic_DNA"/>
</dbReference>
<dbReference type="OrthoDB" id="434647at2759"/>
<feature type="transmembrane region" description="Helical" evidence="1">
    <location>
        <begin position="47"/>
        <end position="67"/>
    </location>
</feature>
<sequence>MGFLSLLKFSLLCIDLFAWPVIALGFPLFASIRAIETGSKFHLKKLAIYWTLFSLISLFEFALMNLIEWIPIWSKIKLATILWLVVPQFHGACYAYQSFIRPYLIVNVQEAIRRWEEQSRTNETSLDVADKYMKENGVEALEKLIAAKKELNESDDSQRGSRVQEPDKKNVEATLKLPKEPDAAEKDKGILETPKGIEFEATEAKKVMIYKGILETPKGNEATEAVKPVPKEKAHAPVLNKDTIAPQKTSSEWTCHLCQISTTSEKNMNDHLRGNKHMTMIQSLKSSKLNNNNNTTKDHPSPGSSSGRESGSKQESTLKPKKIAQTQPVKKKPTVDVQHNFKHWCALCHVKVSSDITLGAHFKGKKHVANLEKVMGKV</sequence>
<dbReference type="PANTHER" id="PTHR12300:SF43">
    <property type="entry name" value="HVA22-LIKE PROTEIN"/>
    <property type="match status" value="1"/>
</dbReference>
<dbReference type="PANTHER" id="PTHR12300">
    <property type="entry name" value="HVA22-LIKE PROTEINS"/>
    <property type="match status" value="1"/>
</dbReference>
<organism evidence="4 5">
    <name type="scientific">Striga asiatica</name>
    <name type="common">Asiatic witchweed</name>
    <name type="synonym">Buchnera asiatica</name>
    <dbReference type="NCBI Taxonomy" id="4170"/>
    <lineage>
        <taxon>Eukaryota</taxon>
        <taxon>Viridiplantae</taxon>
        <taxon>Streptophyta</taxon>
        <taxon>Embryophyta</taxon>
        <taxon>Tracheophyta</taxon>
        <taxon>Spermatophyta</taxon>
        <taxon>Magnoliopsida</taxon>
        <taxon>eudicotyledons</taxon>
        <taxon>Gunneridae</taxon>
        <taxon>Pentapetalae</taxon>
        <taxon>asterids</taxon>
        <taxon>lamiids</taxon>
        <taxon>Lamiales</taxon>
        <taxon>Orobanchaceae</taxon>
        <taxon>Buchnereae</taxon>
        <taxon>Striga</taxon>
    </lineage>
</organism>
<evidence type="ECO:0000313" key="5">
    <source>
        <dbReference type="Proteomes" id="UP000325081"/>
    </source>
</evidence>
<dbReference type="Pfam" id="PF12874">
    <property type="entry name" value="zf-met"/>
    <property type="match status" value="2"/>
</dbReference>
<keyword evidence="5" id="KW-1185">Reference proteome</keyword>
<proteinExistence type="inferred from homology"/>
<comment type="subcellular location">
    <subcellularLocation>
        <location evidence="1">Membrane</location>
        <topology evidence="1">Multi-pass membrane protein</topology>
    </subcellularLocation>
</comment>
<comment type="similarity">
    <text evidence="1">Belongs to the DP1 family.</text>
</comment>
<evidence type="ECO:0000256" key="1">
    <source>
        <dbReference type="RuleBase" id="RU362006"/>
    </source>
</evidence>
<dbReference type="InterPro" id="IPR003604">
    <property type="entry name" value="Matrin/U1-like-C_Znf_C2H2"/>
</dbReference>
<keyword evidence="1" id="KW-0472">Membrane</keyword>
<feature type="domain" description="U1-type" evidence="3">
    <location>
        <begin position="250"/>
        <end position="284"/>
    </location>
</feature>
<feature type="region of interest" description="Disordered" evidence="2">
    <location>
        <begin position="287"/>
        <end position="334"/>
    </location>
</feature>
<dbReference type="InterPro" id="IPR013087">
    <property type="entry name" value="Znf_C2H2_type"/>
</dbReference>
<comment type="caution">
    <text evidence="4">The sequence shown here is derived from an EMBL/GenBank/DDBJ whole genome shotgun (WGS) entry which is preliminary data.</text>
</comment>
<protein>
    <recommendedName>
        <fullName evidence="1">HVA22-like protein</fullName>
    </recommendedName>
</protein>
<name>A0A5A7RDZ0_STRAF</name>
<evidence type="ECO:0000256" key="2">
    <source>
        <dbReference type="SAM" id="MobiDB-lite"/>
    </source>
</evidence>
<dbReference type="GO" id="GO:0008270">
    <property type="term" value="F:zinc ion binding"/>
    <property type="evidence" value="ECO:0007669"/>
    <property type="project" value="InterPro"/>
</dbReference>
<comment type="caution">
    <text evidence="1">Lacks conserved residue(s) required for the propagation of feature annotation.</text>
</comment>
<evidence type="ECO:0000259" key="3">
    <source>
        <dbReference type="SMART" id="SM00451"/>
    </source>
</evidence>
<dbReference type="Pfam" id="PF03134">
    <property type="entry name" value="TB2_DP1_HVA22"/>
    <property type="match status" value="1"/>
</dbReference>
<evidence type="ECO:0000313" key="4">
    <source>
        <dbReference type="EMBL" id="GER55580.1"/>
    </source>
</evidence>
<dbReference type="SMART" id="SM00451">
    <property type="entry name" value="ZnF_U1"/>
    <property type="match status" value="2"/>
</dbReference>
<dbReference type="InterPro" id="IPR004345">
    <property type="entry name" value="TB2_DP1_HVA22"/>
</dbReference>
<keyword evidence="1" id="KW-0812">Transmembrane</keyword>
<keyword evidence="1" id="KW-1133">Transmembrane helix</keyword>
<accession>A0A5A7RDZ0</accession>
<feature type="compositionally biased region" description="Low complexity" evidence="2">
    <location>
        <begin position="287"/>
        <end position="309"/>
    </location>
</feature>
<dbReference type="InterPro" id="IPR036236">
    <property type="entry name" value="Znf_C2H2_sf"/>
</dbReference>
<dbReference type="AlphaFoldDB" id="A0A5A7RDZ0"/>
<reference evidence="5" key="1">
    <citation type="journal article" date="2019" name="Curr. Biol.">
        <title>Genome Sequence of Striga asiatica Provides Insight into the Evolution of Plant Parasitism.</title>
        <authorList>
            <person name="Yoshida S."/>
            <person name="Kim S."/>
            <person name="Wafula E.K."/>
            <person name="Tanskanen J."/>
            <person name="Kim Y.M."/>
            <person name="Honaas L."/>
            <person name="Yang Z."/>
            <person name="Spallek T."/>
            <person name="Conn C.E."/>
            <person name="Ichihashi Y."/>
            <person name="Cheong K."/>
            <person name="Cui S."/>
            <person name="Der J.P."/>
            <person name="Gundlach H."/>
            <person name="Jiao Y."/>
            <person name="Hori C."/>
            <person name="Ishida J.K."/>
            <person name="Kasahara H."/>
            <person name="Kiba T."/>
            <person name="Kim M.S."/>
            <person name="Koo N."/>
            <person name="Laohavisit A."/>
            <person name="Lee Y.H."/>
            <person name="Lumba S."/>
            <person name="McCourt P."/>
            <person name="Mortimer J.C."/>
            <person name="Mutuku J.M."/>
            <person name="Nomura T."/>
            <person name="Sasaki-Sekimoto Y."/>
            <person name="Seto Y."/>
            <person name="Wang Y."/>
            <person name="Wakatake T."/>
            <person name="Sakakibara H."/>
            <person name="Demura T."/>
            <person name="Yamaguchi S."/>
            <person name="Yoneyama K."/>
            <person name="Manabe R.I."/>
            <person name="Nelson D.C."/>
            <person name="Schulman A.H."/>
            <person name="Timko M.P."/>
            <person name="dePamphilis C.W."/>
            <person name="Choi D."/>
            <person name="Shirasu K."/>
        </authorList>
    </citation>
    <scope>NUCLEOTIDE SEQUENCE [LARGE SCALE GENOMIC DNA]</scope>
    <source>
        <strain evidence="5">cv. UVA1</strain>
    </source>
</reference>
<dbReference type="Proteomes" id="UP000325081">
    <property type="component" value="Unassembled WGS sequence"/>
</dbReference>
<feature type="domain" description="U1-type" evidence="3">
    <location>
        <begin position="340"/>
        <end position="374"/>
    </location>
</feature>